<dbReference type="Gene3D" id="3.30.1140.60">
    <property type="entry name" value="F-actin capping protein, alpha subunit"/>
    <property type="match status" value="1"/>
</dbReference>
<proteinExistence type="predicted"/>
<name>A0AAJ8JQM9_9TREE</name>
<dbReference type="GO" id="GO:0051015">
    <property type="term" value="F:actin filament binding"/>
    <property type="evidence" value="ECO:0007669"/>
    <property type="project" value="TreeGrafter"/>
</dbReference>
<dbReference type="Gene3D" id="3.90.1150.210">
    <property type="entry name" value="F-actin capping protein, beta subunit"/>
    <property type="match status" value="1"/>
</dbReference>
<dbReference type="Proteomes" id="UP000094043">
    <property type="component" value="Chromosome 2"/>
</dbReference>
<reference evidence="4" key="1">
    <citation type="submission" date="2016-06" db="EMBL/GenBank/DDBJ databases">
        <authorList>
            <person name="Cuomo C."/>
            <person name="Litvintseva A."/>
            <person name="Heitman J."/>
            <person name="Chen Y."/>
            <person name="Sun S."/>
            <person name="Springer D."/>
            <person name="Dromer F."/>
            <person name="Young S."/>
            <person name="Zeng Q."/>
            <person name="Chapman S."/>
            <person name="Gujja S."/>
            <person name="Saif S."/>
            <person name="Birren B."/>
        </authorList>
    </citation>
    <scope>NUCLEOTIDE SEQUENCE</scope>
    <source>
        <strain evidence="4">CBS 7841</strain>
    </source>
</reference>
<dbReference type="InterPro" id="IPR037282">
    <property type="entry name" value="CapZ_alpha/beta"/>
</dbReference>
<evidence type="ECO:0000256" key="1">
    <source>
        <dbReference type="ARBA" id="ARBA00022467"/>
    </source>
</evidence>
<keyword evidence="5" id="KW-1185">Reference proteome</keyword>
<dbReference type="GO" id="GO:0051016">
    <property type="term" value="P:barbed-end actin filament capping"/>
    <property type="evidence" value="ECO:0007669"/>
    <property type="project" value="InterPro"/>
</dbReference>
<protein>
    <recommendedName>
        <fullName evidence="6">F-actin capping</fullName>
    </recommendedName>
</protein>
<dbReference type="Pfam" id="PF01267">
    <property type="entry name" value="F-actin_cap_A"/>
    <property type="match status" value="1"/>
</dbReference>
<evidence type="ECO:0000313" key="4">
    <source>
        <dbReference type="EMBL" id="WVN86646.1"/>
    </source>
</evidence>
<dbReference type="SUPFAM" id="SSF90096">
    <property type="entry name" value="Subunits of heterodimeric actin filament capping protein Capz"/>
    <property type="match status" value="1"/>
</dbReference>
<dbReference type="PANTHER" id="PTHR10653">
    <property type="entry name" value="F-ACTIN-CAPPING PROTEIN SUBUNIT ALPHA"/>
    <property type="match status" value="1"/>
</dbReference>
<dbReference type="EMBL" id="CP143785">
    <property type="protein sequence ID" value="WVN86646.1"/>
    <property type="molecule type" value="Genomic_DNA"/>
</dbReference>
<feature type="region of interest" description="Disordered" evidence="3">
    <location>
        <begin position="154"/>
        <end position="234"/>
    </location>
</feature>
<organism evidence="4 5">
    <name type="scientific">Cryptococcus depauperatus CBS 7841</name>
    <dbReference type="NCBI Taxonomy" id="1295531"/>
    <lineage>
        <taxon>Eukaryota</taxon>
        <taxon>Fungi</taxon>
        <taxon>Dikarya</taxon>
        <taxon>Basidiomycota</taxon>
        <taxon>Agaricomycotina</taxon>
        <taxon>Tremellomycetes</taxon>
        <taxon>Tremellales</taxon>
        <taxon>Cryptococcaceae</taxon>
        <taxon>Cryptococcus</taxon>
    </lineage>
</organism>
<accession>A0AAJ8JQM9</accession>
<evidence type="ECO:0000256" key="3">
    <source>
        <dbReference type="SAM" id="MobiDB-lite"/>
    </source>
</evidence>
<evidence type="ECO:0008006" key="6">
    <source>
        <dbReference type="Google" id="ProtNLM"/>
    </source>
</evidence>
<dbReference type="GO" id="GO:0030479">
    <property type="term" value="C:actin cortical patch"/>
    <property type="evidence" value="ECO:0007669"/>
    <property type="project" value="TreeGrafter"/>
</dbReference>
<dbReference type="InterPro" id="IPR002189">
    <property type="entry name" value="CapZ_alpha"/>
</dbReference>
<dbReference type="AlphaFoldDB" id="A0AAJ8JQM9"/>
<gene>
    <name evidence="4" type="ORF">L203_101815</name>
</gene>
<sequence>MSEISLEEKCRLASTLIGQTPPGEINDVINDIRAIIDNDDALMPHVLPALRAYNLSQLHVVEHPENNNIPLHTSLLSEAAILPGVETERYVDTVGKQSFAFDHLTFVVSDYQPYKLPEKEEAFRSDLAKSLEAYAKNHFPSGYSSVTCSQIPLRPKSSTPAAPKPAAEAGVAGEALKEPREESTAAEGISNAERKPAAANVPVTDVIPEQVNSGDLEPAPTPAEDTAEKEGIQEPGDLERVDAAVKKINENQEQEDVVQKIDDDSEPKIEEEIAYMKPQDTSEDTEVDLEDKFTGLSVEEEQQERIENPIYTLEIVGNRYNIDNFWTGRWRTRWIVDQAACKVSGVINVDVHYYEQGNVQLATNHTVSFPCPSSASGSQSVVSQIVTTISKIETNYHFELNDVYSRLGDKAFRALRRALPVTRQKMDWDKVTGYSLGADLSKARS</sequence>
<dbReference type="GeneID" id="91086028"/>
<dbReference type="InterPro" id="IPR042489">
    <property type="entry name" value="CapZ_alpha_1"/>
</dbReference>
<dbReference type="GO" id="GO:0030036">
    <property type="term" value="P:actin cytoskeleton organization"/>
    <property type="evidence" value="ECO:0007669"/>
    <property type="project" value="TreeGrafter"/>
</dbReference>
<dbReference type="PRINTS" id="PR00191">
    <property type="entry name" value="FACTINCAPA"/>
</dbReference>
<evidence type="ECO:0000256" key="2">
    <source>
        <dbReference type="ARBA" id="ARBA00023203"/>
    </source>
</evidence>
<reference evidence="4" key="2">
    <citation type="journal article" date="2022" name="Elife">
        <title>Obligate sexual reproduction of a homothallic fungus closely related to the Cryptococcus pathogenic species complex.</title>
        <authorList>
            <person name="Passer A.R."/>
            <person name="Clancey S.A."/>
            <person name="Shea T."/>
            <person name="David-Palma M."/>
            <person name="Averette A.F."/>
            <person name="Boekhout T."/>
            <person name="Porcel B.M."/>
            <person name="Nowrousian M."/>
            <person name="Cuomo C.A."/>
            <person name="Sun S."/>
            <person name="Heitman J."/>
            <person name="Coelho M.A."/>
        </authorList>
    </citation>
    <scope>NUCLEOTIDE SEQUENCE</scope>
    <source>
        <strain evidence="4">CBS 7841</strain>
    </source>
</reference>
<dbReference type="GO" id="GO:0008290">
    <property type="term" value="C:F-actin capping protein complex"/>
    <property type="evidence" value="ECO:0007669"/>
    <property type="project" value="InterPro"/>
</dbReference>
<reference evidence="4" key="3">
    <citation type="submission" date="2024-01" db="EMBL/GenBank/DDBJ databases">
        <authorList>
            <person name="Coelho M.A."/>
            <person name="David-Palma M."/>
            <person name="Shea T."/>
            <person name="Sun S."/>
            <person name="Cuomo C.A."/>
            <person name="Heitman J."/>
        </authorList>
    </citation>
    <scope>NUCLEOTIDE SEQUENCE</scope>
    <source>
        <strain evidence="4">CBS 7841</strain>
    </source>
</reference>
<feature type="compositionally biased region" description="Low complexity" evidence="3">
    <location>
        <begin position="155"/>
        <end position="174"/>
    </location>
</feature>
<dbReference type="InterPro" id="IPR042276">
    <property type="entry name" value="CapZ_alpha/beta_2"/>
</dbReference>
<keyword evidence="2" id="KW-0009">Actin-binding</keyword>
<evidence type="ECO:0000313" key="5">
    <source>
        <dbReference type="Proteomes" id="UP000094043"/>
    </source>
</evidence>
<dbReference type="KEGG" id="cdep:91086028"/>
<keyword evidence="1" id="KW-0117">Actin capping</keyword>
<dbReference type="PANTHER" id="PTHR10653:SF0">
    <property type="entry name" value="F-ACTIN-CAPPING PROTEIN SUBUNIT ALPHA"/>
    <property type="match status" value="1"/>
</dbReference>
<dbReference type="RefSeq" id="XP_066067346.1">
    <property type="nucleotide sequence ID" value="XM_066211249.1"/>
</dbReference>